<name>A0AAW4BHM6_VIBAN</name>
<dbReference type="Proteomes" id="UP000726136">
    <property type="component" value="Unassembled WGS sequence"/>
</dbReference>
<dbReference type="Proteomes" id="UP000786185">
    <property type="component" value="Unassembled WGS sequence"/>
</dbReference>
<keyword evidence="3" id="KW-1185">Reference proteome</keyword>
<dbReference type="RefSeq" id="WP_194663920.1">
    <property type="nucleotide sequence ID" value="NZ_RDPI01000019.1"/>
</dbReference>
<reference evidence="2 3" key="1">
    <citation type="journal article" date="2021" name="PeerJ">
        <title>Analysis of 44 Vibrio anguillarum genomes reveals high genetic diversity.</title>
        <authorList>
            <person name="Hansen M.J."/>
            <person name="Dalsgaard I."/>
        </authorList>
    </citation>
    <scope>NUCLEOTIDE SEQUENCE</scope>
    <source>
        <strain evidence="1 3">040915-1/1B</strain>
        <strain evidence="2">850617-1/1</strain>
    </source>
</reference>
<evidence type="ECO:0000313" key="4">
    <source>
        <dbReference type="Proteomes" id="UP000786185"/>
    </source>
</evidence>
<sequence length="91" mass="10238">MVDIKKQRRFGVKPEVANQASIESLQGRDVATLNADEKATFDFFGTHGRKYGVTVSFISEAPQGELERATSRQEYDQIVARHPSRISVTIR</sequence>
<evidence type="ECO:0000313" key="3">
    <source>
        <dbReference type="Proteomes" id="UP000726136"/>
    </source>
</evidence>
<dbReference type="AlphaFoldDB" id="A0AAW4BHM6"/>
<comment type="caution">
    <text evidence="2">The sequence shown here is derived from an EMBL/GenBank/DDBJ whole genome shotgun (WGS) entry which is preliminary data.</text>
</comment>
<organism evidence="2 4">
    <name type="scientific">Vibrio anguillarum</name>
    <name type="common">Listonella anguillarum</name>
    <dbReference type="NCBI Taxonomy" id="55601"/>
    <lineage>
        <taxon>Bacteria</taxon>
        <taxon>Pseudomonadati</taxon>
        <taxon>Pseudomonadota</taxon>
        <taxon>Gammaproteobacteria</taxon>
        <taxon>Vibrionales</taxon>
        <taxon>Vibrionaceae</taxon>
        <taxon>Vibrio</taxon>
    </lineage>
</organism>
<gene>
    <name evidence="1" type="ORF">EAY46_15600</name>
    <name evidence="2" type="ORF">ERJ77_24330</name>
</gene>
<proteinExistence type="predicted"/>
<evidence type="ECO:0000313" key="2">
    <source>
        <dbReference type="EMBL" id="MBF4437555.1"/>
    </source>
</evidence>
<protein>
    <submittedName>
        <fullName evidence="2">Uncharacterized protein</fullName>
    </submittedName>
</protein>
<evidence type="ECO:0000313" key="1">
    <source>
        <dbReference type="EMBL" id="MBF4374494.1"/>
    </source>
</evidence>
<dbReference type="EMBL" id="RDPI01000019">
    <property type="protein sequence ID" value="MBF4374494.1"/>
    <property type="molecule type" value="Genomic_DNA"/>
</dbReference>
<dbReference type="EMBL" id="SCLC01001073">
    <property type="protein sequence ID" value="MBF4437555.1"/>
    <property type="molecule type" value="Genomic_DNA"/>
</dbReference>
<accession>A0AAW4BHM6</accession>